<comment type="similarity">
    <text evidence="1">Belongs to the cytidine and deoxycytidylate deaminase family. ADAT2 subfamily.</text>
</comment>
<comment type="catalytic activity">
    <reaction evidence="7 8">
        <text>adenosine(34) in tRNA + H2O + H(+) = inosine(34) in tRNA + NH4(+)</text>
        <dbReference type="Rhea" id="RHEA:43168"/>
        <dbReference type="Rhea" id="RHEA-COMP:10373"/>
        <dbReference type="Rhea" id="RHEA-COMP:10374"/>
        <dbReference type="ChEBI" id="CHEBI:15377"/>
        <dbReference type="ChEBI" id="CHEBI:15378"/>
        <dbReference type="ChEBI" id="CHEBI:28938"/>
        <dbReference type="ChEBI" id="CHEBI:74411"/>
        <dbReference type="ChEBI" id="CHEBI:82852"/>
        <dbReference type="EC" id="3.5.4.33"/>
    </reaction>
</comment>
<keyword evidence="11" id="KW-1185">Reference proteome</keyword>
<dbReference type="Proteomes" id="UP001063350">
    <property type="component" value="Chromosome"/>
</dbReference>
<dbReference type="PROSITE" id="PS51747">
    <property type="entry name" value="CYT_DCMP_DEAMINASES_2"/>
    <property type="match status" value="1"/>
</dbReference>
<dbReference type="InterPro" id="IPR002125">
    <property type="entry name" value="CMP_dCMP_dom"/>
</dbReference>
<evidence type="ECO:0000313" key="11">
    <source>
        <dbReference type="Proteomes" id="UP001063350"/>
    </source>
</evidence>
<evidence type="ECO:0000256" key="5">
    <source>
        <dbReference type="ARBA" id="ARBA00022801"/>
    </source>
</evidence>
<feature type="binding site" evidence="8">
    <location>
        <position position="124"/>
    </location>
    <ligand>
        <name>Zn(2+)</name>
        <dbReference type="ChEBI" id="CHEBI:29105"/>
        <note>catalytic</note>
    </ligand>
</feature>
<dbReference type="PANTHER" id="PTHR11079:SF202">
    <property type="entry name" value="TRNA-SPECIFIC ADENOSINE DEAMINASE"/>
    <property type="match status" value="1"/>
</dbReference>
<dbReference type="PANTHER" id="PTHR11079">
    <property type="entry name" value="CYTOSINE DEAMINASE FAMILY MEMBER"/>
    <property type="match status" value="1"/>
</dbReference>
<evidence type="ECO:0000256" key="3">
    <source>
        <dbReference type="ARBA" id="ARBA00022694"/>
    </source>
</evidence>
<keyword evidence="5 8" id="KW-0378">Hydrolase</keyword>
<name>A0A915U9Y2_9BACT</name>
<evidence type="ECO:0000313" key="10">
    <source>
        <dbReference type="EMBL" id="BCO09426.1"/>
    </source>
</evidence>
<protein>
    <recommendedName>
        <fullName evidence="8">tRNA-specific adenosine deaminase</fullName>
        <ecNumber evidence="8">3.5.4.33</ecNumber>
    </recommendedName>
</protein>
<evidence type="ECO:0000256" key="7">
    <source>
        <dbReference type="ARBA" id="ARBA00048045"/>
    </source>
</evidence>
<evidence type="ECO:0000256" key="6">
    <source>
        <dbReference type="ARBA" id="ARBA00022833"/>
    </source>
</evidence>
<dbReference type="GO" id="GO:0002100">
    <property type="term" value="P:tRNA wobble adenosine to inosine editing"/>
    <property type="evidence" value="ECO:0007669"/>
    <property type="project" value="UniProtKB-UniRule"/>
</dbReference>
<keyword evidence="3 8" id="KW-0819">tRNA processing</keyword>
<reference evidence="10" key="1">
    <citation type="submission" date="2020-12" db="EMBL/GenBank/DDBJ databases">
        <title>Desulfobium dissulfuricans gen. nov., sp. nov., a novel mesophilic, sulfate-reducing bacterium isolated from a deep-sea hydrothermal vent.</title>
        <authorList>
            <person name="Hashimoto Y."/>
            <person name="Tame A."/>
            <person name="Sawayama S."/>
            <person name="Miyazaki J."/>
            <person name="Takai K."/>
            <person name="Nakagawa S."/>
        </authorList>
    </citation>
    <scope>NUCLEOTIDE SEQUENCE</scope>
    <source>
        <strain evidence="10">GF1</strain>
    </source>
</reference>
<evidence type="ECO:0000256" key="2">
    <source>
        <dbReference type="ARBA" id="ARBA00011738"/>
    </source>
</evidence>
<dbReference type="InterPro" id="IPR016192">
    <property type="entry name" value="APOBEC/CMP_deaminase_Zn-bd"/>
</dbReference>
<dbReference type="CDD" id="cd01285">
    <property type="entry name" value="nucleoside_deaminase"/>
    <property type="match status" value="1"/>
</dbReference>
<dbReference type="InterPro" id="IPR016193">
    <property type="entry name" value="Cytidine_deaminase-like"/>
</dbReference>
<evidence type="ECO:0000256" key="4">
    <source>
        <dbReference type="ARBA" id="ARBA00022723"/>
    </source>
</evidence>
<comment type="cofactor">
    <cofactor evidence="8">
        <name>Zn(2+)</name>
        <dbReference type="ChEBI" id="CHEBI:29105"/>
    </cofactor>
    <text evidence="8">Binds 1 zinc ion per subunit.</text>
</comment>
<gene>
    <name evidence="10" type="primary">cumB</name>
    <name evidence="8" type="synonym">tadA</name>
    <name evidence="10" type="ORF">GF1_18020</name>
</gene>
<feature type="binding site" evidence="8">
    <location>
        <position position="94"/>
    </location>
    <ligand>
        <name>Zn(2+)</name>
        <dbReference type="ChEBI" id="CHEBI:29105"/>
        <note>catalytic</note>
    </ligand>
</feature>
<dbReference type="PROSITE" id="PS00903">
    <property type="entry name" value="CYT_DCMP_DEAMINASES_1"/>
    <property type="match status" value="1"/>
</dbReference>
<keyword evidence="4 8" id="KW-0479">Metal-binding</keyword>
<dbReference type="InterPro" id="IPR028883">
    <property type="entry name" value="tRNA_aden_deaminase"/>
</dbReference>
<evidence type="ECO:0000259" key="9">
    <source>
        <dbReference type="PROSITE" id="PS51747"/>
    </source>
</evidence>
<feature type="active site" description="Proton donor" evidence="8">
    <location>
        <position position="96"/>
    </location>
</feature>
<evidence type="ECO:0000256" key="8">
    <source>
        <dbReference type="HAMAP-Rule" id="MF_00972"/>
    </source>
</evidence>
<dbReference type="EMBL" id="AP024233">
    <property type="protein sequence ID" value="BCO09426.1"/>
    <property type="molecule type" value="Genomic_DNA"/>
</dbReference>
<proteinExistence type="inferred from homology"/>
<dbReference type="GO" id="GO:0052717">
    <property type="term" value="F:tRNA-specific adenosine-34 deaminase activity"/>
    <property type="evidence" value="ECO:0007669"/>
    <property type="project" value="UniProtKB-UniRule"/>
</dbReference>
<comment type="subunit">
    <text evidence="2 8">Homodimer.</text>
</comment>
<dbReference type="Gene3D" id="3.40.140.10">
    <property type="entry name" value="Cytidine Deaminase, domain 2"/>
    <property type="match status" value="1"/>
</dbReference>
<accession>A0A915U9Y2</accession>
<feature type="domain" description="CMP/dCMP-type deaminase" evidence="9">
    <location>
        <begin position="42"/>
        <end position="170"/>
    </location>
</feature>
<evidence type="ECO:0000256" key="1">
    <source>
        <dbReference type="ARBA" id="ARBA00010669"/>
    </source>
</evidence>
<dbReference type="HAMAP" id="MF_00972">
    <property type="entry name" value="tRNA_aden_deaminase"/>
    <property type="match status" value="1"/>
</dbReference>
<organism evidence="10 11">
    <name type="scientific">Desulfolithobacter dissulfuricans</name>
    <dbReference type="NCBI Taxonomy" id="2795293"/>
    <lineage>
        <taxon>Bacteria</taxon>
        <taxon>Pseudomonadati</taxon>
        <taxon>Thermodesulfobacteriota</taxon>
        <taxon>Desulfobulbia</taxon>
        <taxon>Desulfobulbales</taxon>
        <taxon>Desulfobulbaceae</taxon>
        <taxon>Desulfolithobacter</taxon>
    </lineage>
</organism>
<dbReference type="EC" id="3.5.4.33" evidence="8"/>
<comment type="function">
    <text evidence="8">Catalyzes the deamination of adenosine to inosine at the wobble position 34 of tRNA(Arg2).</text>
</comment>
<dbReference type="SUPFAM" id="SSF53927">
    <property type="entry name" value="Cytidine deaminase-like"/>
    <property type="match status" value="1"/>
</dbReference>
<dbReference type="KEGG" id="ddu:GF1_18020"/>
<dbReference type="AlphaFoldDB" id="A0A915U9Y2"/>
<sequence length="190" mass="20087">MFRTDIGLLASHLAAGEIVSDREIGWCLMASSFPENNSAVCSEDIALMRLAIVRAGEAAAMGEVPVGAVLVGREGDILAAAGNNCIQAHDPSGHAEMRALRQAAEKIGNYRLPGTTMVVTLEPCAMCAAALVHARVERVVFGAHDPKAGALVSKYRIGSDGLLNHCFVITGGVLGKECGQLLKNFFRSRR</sequence>
<dbReference type="NCBIfam" id="NF008113">
    <property type="entry name" value="PRK10860.1"/>
    <property type="match status" value="1"/>
</dbReference>
<keyword evidence="6 8" id="KW-0862">Zinc</keyword>
<dbReference type="Pfam" id="PF00383">
    <property type="entry name" value="dCMP_cyt_deam_1"/>
    <property type="match status" value="1"/>
</dbReference>
<feature type="binding site" evidence="8">
    <location>
        <position position="127"/>
    </location>
    <ligand>
        <name>Zn(2+)</name>
        <dbReference type="ChEBI" id="CHEBI:29105"/>
        <note>catalytic</note>
    </ligand>
</feature>
<dbReference type="GO" id="GO:0008270">
    <property type="term" value="F:zinc ion binding"/>
    <property type="evidence" value="ECO:0007669"/>
    <property type="project" value="UniProtKB-UniRule"/>
</dbReference>